<accession>A0ABQ8MZG4</accession>
<evidence type="ECO:0000256" key="2">
    <source>
        <dbReference type="ARBA" id="ARBA00022737"/>
    </source>
</evidence>
<gene>
    <name evidence="4" type="ORF">H4Q32_004108</name>
</gene>
<reference evidence="4 5" key="1">
    <citation type="submission" date="2022-01" db="EMBL/GenBank/DDBJ databases">
        <title>A high-quality chromosome-level genome assembly of rohu carp, Labeo rohita.</title>
        <authorList>
            <person name="Arick M.A. II"/>
            <person name="Hsu C.-Y."/>
            <person name="Magbanua Z."/>
            <person name="Pechanova O."/>
            <person name="Grover C."/>
            <person name="Miller E."/>
            <person name="Thrash A."/>
            <person name="Ezzel L."/>
            <person name="Alam S."/>
            <person name="Benzie J."/>
            <person name="Hamilton M."/>
            <person name="Karsi A."/>
            <person name="Lawrence M.L."/>
            <person name="Peterson D.G."/>
        </authorList>
    </citation>
    <scope>NUCLEOTIDE SEQUENCE [LARGE SCALE GENOMIC DNA]</scope>
    <source>
        <strain evidence="5">BAU-BD-2019</strain>
        <tissue evidence="4">Blood</tissue>
    </source>
</reference>
<protein>
    <submittedName>
        <fullName evidence="4">Leucine-rich repeat-containing protein 42</fullName>
    </submittedName>
</protein>
<dbReference type="Gene3D" id="3.80.10.10">
    <property type="entry name" value="Ribonuclease Inhibitor"/>
    <property type="match status" value="1"/>
</dbReference>
<evidence type="ECO:0000313" key="4">
    <source>
        <dbReference type="EMBL" id="KAI2667586.1"/>
    </source>
</evidence>
<dbReference type="Proteomes" id="UP000830375">
    <property type="component" value="Unassembled WGS sequence"/>
</dbReference>
<dbReference type="EMBL" id="JACTAM010000002">
    <property type="protein sequence ID" value="KAI2667586.1"/>
    <property type="molecule type" value="Genomic_DNA"/>
</dbReference>
<name>A0ABQ8MZG4_LABRO</name>
<dbReference type="InterPro" id="IPR039631">
    <property type="entry name" value="LRRC42"/>
</dbReference>
<evidence type="ECO:0000256" key="3">
    <source>
        <dbReference type="SAM" id="MobiDB-lite"/>
    </source>
</evidence>
<keyword evidence="1" id="KW-0433">Leucine-rich repeat</keyword>
<keyword evidence="2" id="KW-0677">Repeat</keyword>
<dbReference type="InterPro" id="IPR032675">
    <property type="entry name" value="LRR_dom_sf"/>
</dbReference>
<evidence type="ECO:0000313" key="5">
    <source>
        <dbReference type="Proteomes" id="UP000830375"/>
    </source>
</evidence>
<sequence length="404" mass="46287">MYVSEDCGAVYVREKGELRYVNTDRSDAPQHRLFTRDFSFQLCIDTLPSASHTKRRDHFIFTYNKEGSLRYTVKSLFDISLQFIADHIEHVDSLVGFPEQMADKLFSAAEERHKFTEPHTAPRALQVFCEAYGDLVLRSLCLRNRYLLISERLEEIRQFQGLECLDLYGCRLGDNHEVFKYITSEALTSLVKLFIGANCLSDAGLQRLTAPVRVMKKENPITEKGLGYLTCFKMLQKLDISGTNVMVNMSLKGFFRKKMRMVLSETPLKEFGHCDCKTEGWAEQVINQWEITASEVPKKDYKPRTNALRFYGREKFVRETLTSLSETSEVTKKDKVVPIHFYMVDLCGTSSTAEHNTHSSTVAAVQKGKKRRLSTEEEQSSAPLSKRQSLLTLSAEDLDLLNSY</sequence>
<comment type="caution">
    <text evidence="4">The sequence shown here is derived from an EMBL/GenBank/DDBJ whole genome shotgun (WGS) entry which is preliminary data.</text>
</comment>
<evidence type="ECO:0000256" key="1">
    <source>
        <dbReference type="ARBA" id="ARBA00022614"/>
    </source>
</evidence>
<feature type="region of interest" description="Disordered" evidence="3">
    <location>
        <begin position="353"/>
        <end position="386"/>
    </location>
</feature>
<dbReference type="PANTHER" id="PTHR31994:SF3">
    <property type="entry name" value="LEUCINE-RICH REPEAT-CONTAINING PROTEIN 42"/>
    <property type="match status" value="1"/>
</dbReference>
<keyword evidence="5" id="KW-1185">Reference proteome</keyword>
<dbReference type="PANTHER" id="PTHR31994">
    <property type="entry name" value="LEUCINE-RICH REPEAT-CONTAINING PROTEIN 42"/>
    <property type="match status" value="1"/>
</dbReference>
<feature type="compositionally biased region" description="Polar residues" evidence="3">
    <location>
        <begin position="353"/>
        <end position="363"/>
    </location>
</feature>
<organism evidence="4 5">
    <name type="scientific">Labeo rohita</name>
    <name type="common">Indian major carp</name>
    <name type="synonym">Cyprinus rohita</name>
    <dbReference type="NCBI Taxonomy" id="84645"/>
    <lineage>
        <taxon>Eukaryota</taxon>
        <taxon>Metazoa</taxon>
        <taxon>Chordata</taxon>
        <taxon>Craniata</taxon>
        <taxon>Vertebrata</taxon>
        <taxon>Euteleostomi</taxon>
        <taxon>Actinopterygii</taxon>
        <taxon>Neopterygii</taxon>
        <taxon>Teleostei</taxon>
        <taxon>Ostariophysi</taxon>
        <taxon>Cypriniformes</taxon>
        <taxon>Cyprinidae</taxon>
        <taxon>Labeoninae</taxon>
        <taxon>Labeonini</taxon>
        <taxon>Labeo</taxon>
    </lineage>
</organism>
<dbReference type="SUPFAM" id="SSF52047">
    <property type="entry name" value="RNI-like"/>
    <property type="match status" value="1"/>
</dbReference>
<proteinExistence type="predicted"/>